<evidence type="ECO:0000313" key="2">
    <source>
        <dbReference type="EMBL" id="RHA94668.1"/>
    </source>
</evidence>
<evidence type="ECO:0000313" key="3">
    <source>
        <dbReference type="Proteomes" id="UP000286220"/>
    </source>
</evidence>
<evidence type="ECO:0000256" key="1">
    <source>
        <dbReference type="SAM" id="MobiDB-lite"/>
    </source>
</evidence>
<dbReference type="GO" id="GO:0003677">
    <property type="term" value="F:DNA binding"/>
    <property type="evidence" value="ECO:0007669"/>
    <property type="project" value="UniProtKB-KW"/>
</dbReference>
<proteinExistence type="predicted"/>
<dbReference type="EMBL" id="QSFZ01000001">
    <property type="protein sequence ID" value="RHA94668.1"/>
    <property type="molecule type" value="Genomic_DNA"/>
</dbReference>
<comment type="caution">
    <text evidence="2">The sequence shown here is derived from an EMBL/GenBank/DDBJ whole genome shotgun (WGS) entry which is preliminary data.</text>
</comment>
<gene>
    <name evidence="2" type="ORF">DW912_00970</name>
</gene>
<dbReference type="AlphaFoldDB" id="A0A413U8V8"/>
<feature type="region of interest" description="Disordered" evidence="1">
    <location>
        <begin position="49"/>
        <end position="68"/>
    </location>
</feature>
<sequence>MEYMSAPQAAEKWGISERRVQILCSQNRIPGVSKLGYMWLIPKDAEKPTDTRFKKRCPKSLQEETDHE</sequence>
<dbReference type="Proteomes" id="UP000286220">
    <property type="component" value="Unassembled WGS sequence"/>
</dbReference>
<dbReference type="RefSeq" id="WP_118332481.1">
    <property type="nucleotide sequence ID" value="NZ_QSFZ01000001.1"/>
</dbReference>
<keyword evidence="2" id="KW-0238">DNA-binding</keyword>
<name>A0A413U8V8_9FIRM</name>
<protein>
    <submittedName>
        <fullName evidence="2">DNA-binding protein</fullName>
    </submittedName>
</protein>
<accession>A0A413U8V8</accession>
<organism evidence="2 3">
    <name type="scientific">Agathobacter rectalis</name>
    <dbReference type="NCBI Taxonomy" id="39491"/>
    <lineage>
        <taxon>Bacteria</taxon>
        <taxon>Bacillati</taxon>
        <taxon>Bacillota</taxon>
        <taxon>Clostridia</taxon>
        <taxon>Lachnospirales</taxon>
        <taxon>Lachnospiraceae</taxon>
        <taxon>Agathobacter</taxon>
    </lineage>
</organism>
<reference evidence="2 3" key="1">
    <citation type="submission" date="2018-08" db="EMBL/GenBank/DDBJ databases">
        <title>A genome reference for cultivated species of the human gut microbiota.</title>
        <authorList>
            <person name="Zou Y."/>
            <person name="Xue W."/>
            <person name="Luo G."/>
        </authorList>
    </citation>
    <scope>NUCLEOTIDE SEQUENCE [LARGE SCALE GENOMIC DNA]</scope>
    <source>
        <strain evidence="2 3">AM42-17AT</strain>
    </source>
</reference>